<name>A0A4R4TQH5_9ACTN</name>
<gene>
    <name evidence="1" type="ORF">E1283_06910</name>
</gene>
<dbReference type="Pfam" id="PF01663">
    <property type="entry name" value="Phosphodiest"/>
    <property type="match status" value="1"/>
</dbReference>
<dbReference type="PANTHER" id="PTHR10151">
    <property type="entry name" value="ECTONUCLEOTIDE PYROPHOSPHATASE/PHOSPHODIESTERASE"/>
    <property type="match status" value="1"/>
</dbReference>
<organism evidence="1 2">
    <name type="scientific">Streptomyces hainanensis</name>
    <dbReference type="NCBI Taxonomy" id="402648"/>
    <lineage>
        <taxon>Bacteria</taxon>
        <taxon>Bacillati</taxon>
        <taxon>Actinomycetota</taxon>
        <taxon>Actinomycetes</taxon>
        <taxon>Kitasatosporales</taxon>
        <taxon>Streptomycetaceae</taxon>
        <taxon>Streptomyces</taxon>
    </lineage>
</organism>
<protein>
    <submittedName>
        <fullName evidence="1">Phosphonoacetate hydrolase</fullName>
    </submittedName>
</protein>
<dbReference type="InterPro" id="IPR002591">
    <property type="entry name" value="Phosphodiest/P_Trfase"/>
</dbReference>
<comment type="caution">
    <text evidence="1">The sequence shown here is derived from an EMBL/GenBank/DDBJ whole genome shotgun (WGS) entry which is preliminary data.</text>
</comment>
<dbReference type="Gene3D" id="3.40.720.10">
    <property type="entry name" value="Alkaline Phosphatase, subunit A"/>
    <property type="match status" value="1"/>
</dbReference>
<keyword evidence="2" id="KW-1185">Reference proteome</keyword>
<dbReference type="Proteomes" id="UP000295345">
    <property type="component" value="Unassembled WGS sequence"/>
</dbReference>
<dbReference type="SUPFAM" id="SSF53649">
    <property type="entry name" value="Alkaline phosphatase-like"/>
    <property type="match status" value="1"/>
</dbReference>
<dbReference type="InterPro" id="IPR023116">
    <property type="entry name" value="Phosphonoacetate_hydro_insert"/>
</dbReference>
<evidence type="ECO:0000313" key="1">
    <source>
        <dbReference type="EMBL" id="TDC77612.1"/>
    </source>
</evidence>
<dbReference type="PANTHER" id="PTHR10151:SF120">
    <property type="entry name" value="BIS(5'-ADENOSYL)-TRIPHOSPHATASE"/>
    <property type="match status" value="1"/>
</dbReference>
<dbReference type="AlphaFoldDB" id="A0A4R4TQH5"/>
<sequence>MRVNGREYRVPRRPTLVLTVDGGAPAYLDDALARGLMPRLAEILAAGGAYRRGLAEMPSLTNPNNLSIVTGAPPAVHGVPGNYCRLPDGSELLLNDPGLLRAPSIHAVLREAGVPVLMVTAKDKLRRLLGNGGVPSVSVERAAGAALPEFGVADVERLVGEPAPGVYDPEASAYAMRIGLAVHRRAGAAAPRLLYVSLTDRVQHAAAPGDPLADRFHAGVDRLLGEYREAGFLIGITADHGMSAKHGPDGAPEVVYLADLLDAAGVVGHHVVLPITDPYVRHHGALGSFAWLHVPADQRALVRRTLAGVPGVEEVYERAESALVYGHPVDRIGDLSVAAAAGTALGGRRGEHDLSGLHGALRSHGGRHEQVVPLIVSEPVTGPVADAFHAGLLHSRDLHALLLNGTGQEVA</sequence>
<dbReference type="OrthoDB" id="3590172at2"/>
<dbReference type="EMBL" id="SMKI01000050">
    <property type="protein sequence ID" value="TDC77612.1"/>
    <property type="molecule type" value="Genomic_DNA"/>
</dbReference>
<keyword evidence="1" id="KW-0378">Hydrolase</keyword>
<evidence type="ECO:0000313" key="2">
    <source>
        <dbReference type="Proteomes" id="UP000295345"/>
    </source>
</evidence>
<reference evidence="1 2" key="1">
    <citation type="submission" date="2019-03" db="EMBL/GenBank/DDBJ databases">
        <title>Draft genome sequences of novel Actinobacteria.</title>
        <authorList>
            <person name="Sahin N."/>
            <person name="Ay H."/>
            <person name="Saygin H."/>
        </authorList>
    </citation>
    <scope>NUCLEOTIDE SEQUENCE [LARGE SCALE GENOMIC DNA]</scope>
    <source>
        <strain evidence="1 2">DSM 41900</strain>
    </source>
</reference>
<accession>A0A4R4TQH5</accession>
<dbReference type="Gene3D" id="3.30.1360.110">
    <property type="entry name" value="Domain 2, Phosphonoacetate Hydrolase"/>
    <property type="match status" value="1"/>
</dbReference>
<proteinExistence type="predicted"/>
<dbReference type="InterPro" id="IPR017850">
    <property type="entry name" value="Alkaline_phosphatase_core_sf"/>
</dbReference>
<dbReference type="GO" id="GO:0016787">
    <property type="term" value="F:hydrolase activity"/>
    <property type="evidence" value="ECO:0007669"/>
    <property type="project" value="UniProtKB-KW"/>
</dbReference>